<comment type="similarity">
    <text evidence="1 4">Belongs to the V-ATPase D subunit family.</text>
</comment>
<accession>A0A223AQ16</accession>
<dbReference type="GO" id="GO:0046961">
    <property type="term" value="F:proton-transporting ATPase activity, rotational mechanism"/>
    <property type="evidence" value="ECO:0007669"/>
    <property type="project" value="InterPro"/>
</dbReference>
<keyword evidence="4" id="KW-0066">ATP synthesis</keyword>
<dbReference type="HAMAP" id="MF_00271">
    <property type="entry name" value="ATP_synth_D_arch"/>
    <property type="match status" value="1"/>
</dbReference>
<evidence type="ECO:0000313" key="5">
    <source>
        <dbReference type="EMBL" id="ASS37050.1"/>
    </source>
</evidence>
<evidence type="ECO:0000256" key="2">
    <source>
        <dbReference type="ARBA" id="ARBA00022448"/>
    </source>
</evidence>
<dbReference type="GO" id="GO:0042777">
    <property type="term" value="P:proton motive force-driven plasma membrane ATP synthesis"/>
    <property type="evidence" value="ECO:0007669"/>
    <property type="project" value="UniProtKB-UniRule"/>
</dbReference>
<keyword evidence="4" id="KW-0375">Hydrogen ion transport</keyword>
<dbReference type="Pfam" id="PF01813">
    <property type="entry name" value="ATP-synt_D"/>
    <property type="match status" value="1"/>
</dbReference>
<dbReference type="GO" id="GO:0005524">
    <property type="term" value="F:ATP binding"/>
    <property type="evidence" value="ECO:0007669"/>
    <property type="project" value="UniProtKB-UniRule"/>
</dbReference>
<organism evidence="5 6">
    <name type="scientific">Mogibacterium pumilum</name>
    <dbReference type="NCBI Taxonomy" id="86332"/>
    <lineage>
        <taxon>Bacteria</taxon>
        <taxon>Bacillati</taxon>
        <taxon>Bacillota</taxon>
        <taxon>Clostridia</taxon>
        <taxon>Peptostreptococcales</taxon>
        <taxon>Anaerovoracaceae</taxon>
        <taxon>Mogibacterium</taxon>
    </lineage>
</organism>
<dbReference type="AlphaFoldDB" id="A0A223AQ16"/>
<protein>
    <recommendedName>
        <fullName evidence="4">V-type ATP synthase subunit D</fullName>
    </recommendedName>
    <alternativeName>
        <fullName evidence="4">V-ATPase subunit D</fullName>
    </alternativeName>
</protein>
<evidence type="ECO:0000256" key="1">
    <source>
        <dbReference type="ARBA" id="ARBA00005850"/>
    </source>
</evidence>
<gene>
    <name evidence="4" type="primary">atpD</name>
    <name evidence="5" type="ORF">AXF17_00190</name>
</gene>
<keyword evidence="3 4" id="KW-0406">Ion transport</keyword>
<dbReference type="OrthoDB" id="9781718at2"/>
<dbReference type="NCBIfam" id="TIGR00309">
    <property type="entry name" value="V_ATPase_subD"/>
    <property type="match status" value="1"/>
</dbReference>
<proteinExistence type="inferred from homology"/>
<sequence>MARLNVNPTRMVMSKLKGQLKVAIKGHKLMKDKRDELMRIFLDLAREIKALREEVEPMLEEVYGSFSVARAVMTPEMLEEALMYPKQSVKLVATEKNVMSIDVPSFDFEQENTQTGNVYPYGFATTSGELDKSIEKLSILFPKLLQLAGMEKEAMLIADEIEKTRRRVNALEYVKIPNYKETIKYIKMKLDENERGNQTRLMKVKDMMLQESIEQQRAKDAEILAQMAE</sequence>
<evidence type="ECO:0000313" key="6">
    <source>
        <dbReference type="Proteomes" id="UP000214689"/>
    </source>
</evidence>
<comment type="function">
    <text evidence="4">Produces ATP from ADP in the presence of a proton gradient across the membrane.</text>
</comment>
<evidence type="ECO:0000256" key="3">
    <source>
        <dbReference type="ARBA" id="ARBA00023065"/>
    </source>
</evidence>
<keyword evidence="2 4" id="KW-0813">Transport</keyword>
<dbReference type="Proteomes" id="UP000214689">
    <property type="component" value="Chromosome"/>
</dbReference>
<dbReference type="PANTHER" id="PTHR11671">
    <property type="entry name" value="V-TYPE ATP SYNTHASE SUBUNIT D"/>
    <property type="match status" value="1"/>
</dbReference>
<dbReference type="InterPro" id="IPR002699">
    <property type="entry name" value="V_ATPase_D"/>
</dbReference>
<dbReference type="NCBIfam" id="NF001543">
    <property type="entry name" value="PRK00373.1-2"/>
    <property type="match status" value="1"/>
</dbReference>
<dbReference type="GO" id="GO:0046933">
    <property type="term" value="F:proton-transporting ATP synthase activity, rotational mechanism"/>
    <property type="evidence" value="ECO:0007669"/>
    <property type="project" value="UniProtKB-UniRule"/>
</dbReference>
<reference evidence="6" key="1">
    <citation type="submission" date="2016-05" db="EMBL/GenBank/DDBJ databases">
        <authorList>
            <person name="Holder M.E."/>
            <person name="Ajami N.J."/>
            <person name="Petrosino J.F."/>
        </authorList>
    </citation>
    <scope>NUCLEOTIDE SEQUENCE [LARGE SCALE GENOMIC DNA]</scope>
    <source>
        <strain evidence="6">ATCC 700696</strain>
    </source>
</reference>
<evidence type="ECO:0000256" key="4">
    <source>
        <dbReference type="HAMAP-Rule" id="MF_00271"/>
    </source>
</evidence>
<dbReference type="Gene3D" id="1.10.287.3240">
    <property type="match status" value="1"/>
</dbReference>
<dbReference type="RefSeq" id="WP_094233265.1">
    <property type="nucleotide sequence ID" value="NZ_CP016199.1"/>
</dbReference>
<keyword evidence="6" id="KW-1185">Reference proteome</keyword>
<dbReference type="EMBL" id="CP016199">
    <property type="protein sequence ID" value="ASS37050.1"/>
    <property type="molecule type" value="Genomic_DNA"/>
</dbReference>
<name>A0A223AQ16_9FIRM</name>